<keyword evidence="1" id="KW-0732">Signal</keyword>
<evidence type="ECO:0000313" key="3">
    <source>
        <dbReference type="Proteomes" id="UP000004995"/>
    </source>
</evidence>
<evidence type="ECO:0008006" key="4">
    <source>
        <dbReference type="Google" id="ProtNLM"/>
    </source>
</evidence>
<keyword evidence="3" id="KW-1185">Reference proteome</keyword>
<protein>
    <recommendedName>
        <fullName evidence="4">DUF1618 domain-containing protein</fullName>
    </recommendedName>
</protein>
<dbReference type="AlphaFoldDB" id="K3XPP8"/>
<dbReference type="STRING" id="4555.K3XPP8"/>
<evidence type="ECO:0000256" key="1">
    <source>
        <dbReference type="SAM" id="SignalP"/>
    </source>
</evidence>
<feature type="chain" id="PRO_5010125925" description="DUF1618 domain-containing protein" evidence="1">
    <location>
        <begin position="26"/>
        <end position="183"/>
    </location>
</feature>
<reference evidence="3" key="1">
    <citation type="journal article" date="2012" name="Nat. Biotechnol.">
        <title>Reference genome sequence of the model plant Setaria.</title>
        <authorList>
            <person name="Bennetzen J.L."/>
            <person name="Schmutz J."/>
            <person name="Wang H."/>
            <person name="Percifield R."/>
            <person name="Hawkins J."/>
            <person name="Pontaroli A.C."/>
            <person name="Estep M."/>
            <person name="Feng L."/>
            <person name="Vaughn J.N."/>
            <person name="Grimwood J."/>
            <person name="Jenkins J."/>
            <person name="Barry K."/>
            <person name="Lindquist E."/>
            <person name="Hellsten U."/>
            <person name="Deshpande S."/>
            <person name="Wang X."/>
            <person name="Wu X."/>
            <person name="Mitros T."/>
            <person name="Triplett J."/>
            <person name="Yang X."/>
            <person name="Ye C.Y."/>
            <person name="Mauro-Herrera M."/>
            <person name="Wang L."/>
            <person name="Li P."/>
            <person name="Sharma M."/>
            <person name="Sharma R."/>
            <person name="Ronald P.C."/>
            <person name="Panaud O."/>
            <person name="Kellogg E.A."/>
            <person name="Brutnell T.P."/>
            <person name="Doust A.N."/>
            <person name="Tuskan G.A."/>
            <person name="Rokhsar D."/>
            <person name="Devos K.M."/>
        </authorList>
    </citation>
    <scope>NUCLEOTIDE SEQUENCE [LARGE SCALE GENOMIC DNA]</scope>
    <source>
        <strain evidence="3">cv. Yugu1</strain>
    </source>
</reference>
<proteinExistence type="predicted"/>
<dbReference type="InParanoid" id="K3XPP8"/>
<evidence type="ECO:0000313" key="2">
    <source>
        <dbReference type="EnsemblPlants" id="KQL05768"/>
    </source>
</evidence>
<accession>K3XPP8</accession>
<name>K3XPP8_SETIT</name>
<dbReference type="eggNOG" id="ENOG502R5ZD">
    <property type="taxonomic scope" value="Eukaryota"/>
</dbReference>
<dbReference type="Gramene" id="KQL05768">
    <property type="protein sequence ID" value="KQL05768"/>
    <property type="gene ID" value="SETIT_003877mg"/>
</dbReference>
<feature type="signal peptide" evidence="1">
    <location>
        <begin position="1"/>
        <end position="25"/>
    </location>
</feature>
<reference evidence="2" key="2">
    <citation type="submission" date="2018-08" db="UniProtKB">
        <authorList>
            <consortium name="EnsemblPlants"/>
        </authorList>
    </citation>
    <scope>IDENTIFICATION</scope>
    <source>
        <strain evidence="2">Yugu1</strain>
    </source>
</reference>
<dbReference type="PANTHER" id="PTHR33207">
    <property type="entry name" value="F-BOX DOMAIN CONTAINING PROTEIN-RELATED"/>
    <property type="match status" value="1"/>
</dbReference>
<dbReference type="OMA" id="ICCAPMS"/>
<dbReference type="EnsemblPlants" id="KQL05768">
    <property type="protein sequence ID" value="KQL05768"/>
    <property type="gene ID" value="SETIT_003877mg"/>
</dbReference>
<dbReference type="EMBL" id="AGNK02003167">
    <property type="status" value="NOT_ANNOTATED_CDS"/>
    <property type="molecule type" value="Genomic_DNA"/>
</dbReference>
<dbReference type="HOGENOM" id="CLU_099595_0_0_1"/>
<dbReference type="Proteomes" id="UP000004995">
    <property type="component" value="Unassembled WGS sequence"/>
</dbReference>
<organism evidence="2 3">
    <name type="scientific">Setaria italica</name>
    <name type="common">Foxtail millet</name>
    <name type="synonym">Panicum italicum</name>
    <dbReference type="NCBI Taxonomy" id="4555"/>
    <lineage>
        <taxon>Eukaryota</taxon>
        <taxon>Viridiplantae</taxon>
        <taxon>Streptophyta</taxon>
        <taxon>Embryophyta</taxon>
        <taxon>Tracheophyta</taxon>
        <taxon>Spermatophyta</taxon>
        <taxon>Magnoliopsida</taxon>
        <taxon>Liliopsida</taxon>
        <taxon>Poales</taxon>
        <taxon>Poaceae</taxon>
        <taxon>PACMAD clade</taxon>
        <taxon>Panicoideae</taxon>
        <taxon>Panicodae</taxon>
        <taxon>Paniceae</taxon>
        <taxon>Cenchrinae</taxon>
        <taxon>Setaria</taxon>
    </lineage>
</organism>
<sequence>MFHGWLVWHPLYMICFMDMLTLDTATMDFYVAELPLRVNVKDRECSFVVGETINGTPCVVYAFKFRVCLSLQRIDDDVKKWLGDKITSIDTQLDGVLGQLKNKYSQVQVVAVRDGFAYLTASLRYNDDTTPSWVFSLSLETMKLEKMFQRPYECCVQPYVMSWPLSLVDNYGSFAFEDGTRNT</sequence>